<proteinExistence type="predicted"/>
<gene>
    <name evidence="4" type="primary">LOC110784697</name>
</gene>
<sequence length="596" mass="66165">MTYRKRVRVKIETDATGSASNSLPSCTSSLSEDASQPTKKHATQSQPSEVPKSVRFGPFSPPGTTALMVAPPCPSTAKSAQQAIWKTPPTGSTSNSLEASTENKIPPKITSKISIQPSIPPSKPMKYPSPSSGQNTPNIQSSIPPSKPPKYPSPSSSQNTPNIQPSIPPSKPPKYPAEGVQEPKGNSKKSKSLRQYPEWRDNVDFDDKEEVMTIDAKGNYGVASGPIQTIDVWSNNGIKYFVEFNDLCQPLRKGGQILVRFIGSLAKMEAYCPVGYKNWKKVDAALKSKLLPEIDDRFVIPDGPVYVTQILKCANKSWKQYKYSLKKDYYKPEEKTETQMTTEAVPQHGISSKEWIKLVRFWYSDEGQKLSDCGKEARASQTQFHRSGSNSYANQQADYEDEHGVKMSLLALWIKTHTGKDGTFLPNTLTEDFVDDAKAMVESMKNVDPSKSQQELENIAFEDTMHGGKVPERHVGYGLGVRTSDVYGVQGVLRRNGYGKVRHRTVVMENVKEEVSSINKKNETLEKENGKLQEQVKENNWLLKTLIGQFAQLVGQVRTGTASTKALDCAQEVLGMAHKRVVQRDNVQKQNEGQDT</sequence>
<evidence type="ECO:0000313" key="4">
    <source>
        <dbReference type="RefSeq" id="XP_056690735.1"/>
    </source>
</evidence>
<feature type="compositionally biased region" description="Low complexity" evidence="2">
    <location>
        <begin position="124"/>
        <end position="144"/>
    </location>
</feature>
<dbReference type="GeneID" id="110784697"/>
<evidence type="ECO:0000313" key="3">
    <source>
        <dbReference type="Proteomes" id="UP000813463"/>
    </source>
</evidence>
<feature type="compositionally biased region" description="Polar residues" evidence="2">
    <location>
        <begin position="32"/>
        <end position="48"/>
    </location>
</feature>
<reference evidence="3" key="1">
    <citation type="journal article" date="2021" name="Nat. Commun.">
        <title>Genomic analyses provide insights into spinach domestication and the genetic basis of agronomic traits.</title>
        <authorList>
            <person name="Cai X."/>
            <person name="Sun X."/>
            <person name="Xu C."/>
            <person name="Sun H."/>
            <person name="Wang X."/>
            <person name="Ge C."/>
            <person name="Zhang Z."/>
            <person name="Wang Q."/>
            <person name="Fei Z."/>
            <person name="Jiao C."/>
            <person name="Wang Q."/>
        </authorList>
    </citation>
    <scope>NUCLEOTIDE SEQUENCE [LARGE SCALE GENOMIC DNA]</scope>
    <source>
        <strain evidence="3">cv. Varoflay</strain>
    </source>
</reference>
<keyword evidence="1" id="KW-0175">Coiled coil</keyword>
<name>A0ABM3R548_SPIOL</name>
<dbReference type="InterPro" id="IPR004252">
    <property type="entry name" value="Probable_transposase_24"/>
</dbReference>
<dbReference type="PANTHER" id="PTHR33144">
    <property type="entry name" value="OS10G0409366 PROTEIN-RELATED"/>
    <property type="match status" value="1"/>
</dbReference>
<evidence type="ECO:0000256" key="1">
    <source>
        <dbReference type="SAM" id="Coils"/>
    </source>
</evidence>
<evidence type="ECO:0008006" key="5">
    <source>
        <dbReference type="Google" id="ProtNLM"/>
    </source>
</evidence>
<protein>
    <recommendedName>
        <fullName evidence="5">Transposase, Ptta/En/Spm, plant</fullName>
    </recommendedName>
</protein>
<feature type="compositionally biased region" description="Pro residues" evidence="2">
    <location>
        <begin position="166"/>
        <end position="175"/>
    </location>
</feature>
<feature type="compositionally biased region" description="Low complexity" evidence="2">
    <location>
        <begin position="18"/>
        <end position="31"/>
    </location>
</feature>
<organism evidence="3 4">
    <name type="scientific">Spinacia oleracea</name>
    <name type="common">Spinach</name>
    <dbReference type="NCBI Taxonomy" id="3562"/>
    <lineage>
        <taxon>Eukaryota</taxon>
        <taxon>Viridiplantae</taxon>
        <taxon>Streptophyta</taxon>
        <taxon>Embryophyta</taxon>
        <taxon>Tracheophyta</taxon>
        <taxon>Spermatophyta</taxon>
        <taxon>Magnoliopsida</taxon>
        <taxon>eudicotyledons</taxon>
        <taxon>Gunneridae</taxon>
        <taxon>Pentapetalae</taxon>
        <taxon>Caryophyllales</taxon>
        <taxon>Chenopodiaceae</taxon>
        <taxon>Chenopodioideae</taxon>
        <taxon>Anserineae</taxon>
        <taxon>Spinacia</taxon>
    </lineage>
</organism>
<keyword evidence="3" id="KW-1185">Reference proteome</keyword>
<dbReference type="Proteomes" id="UP000813463">
    <property type="component" value="Chromosome 1"/>
</dbReference>
<dbReference type="RefSeq" id="XP_056690735.1">
    <property type="nucleotide sequence ID" value="XM_056834757.1"/>
</dbReference>
<dbReference type="PANTHER" id="PTHR33144:SF50">
    <property type="entry name" value="OS03G0714750 PROTEIN"/>
    <property type="match status" value="1"/>
</dbReference>
<accession>A0ABM3R548</accession>
<feature type="compositionally biased region" description="Low complexity" evidence="2">
    <location>
        <begin position="104"/>
        <end position="117"/>
    </location>
</feature>
<reference evidence="4" key="2">
    <citation type="submission" date="2025-08" db="UniProtKB">
        <authorList>
            <consortium name="RefSeq"/>
        </authorList>
    </citation>
    <scope>IDENTIFICATION</scope>
    <source>
        <tissue evidence="4">Leaf</tissue>
    </source>
</reference>
<feature type="region of interest" description="Disordered" evidence="2">
    <location>
        <begin position="1"/>
        <end position="197"/>
    </location>
</feature>
<feature type="coiled-coil region" evidence="1">
    <location>
        <begin position="508"/>
        <end position="538"/>
    </location>
</feature>
<dbReference type="Pfam" id="PF03004">
    <property type="entry name" value="Transposase_24"/>
    <property type="match status" value="1"/>
</dbReference>
<feature type="compositionally biased region" description="Polar residues" evidence="2">
    <location>
        <begin position="76"/>
        <end position="103"/>
    </location>
</feature>
<evidence type="ECO:0000256" key="2">
    <source>
        <dbReference type="SAM" id="MobiDB-lite"/>
    </source>
</evidence>
<feature type="compositionally biased region" description="Low complexity" evidence="2">
    <location>
        <begin position="153"/>
        <end position="165"/>
    </location>
</feature>